<dbReference type="GO" id="GO:0003677">
    <property type="term" value="F:DNA binding"/>
    <property type="evidence" value="ECO:0007669"/>
    <property type="project" value="UniProtKB-KW"/>
</dbReference>
<evidence type="ECO:0000256" key="3">
    <source>
        <dbReference type="ARBA" id="ARBA00023125"/>
    </source>
</evidence>
<protein>
    <recommendedName>
        <fullName evidence="4">Type I restriction modification DNA specificity domain-containing protein</fullName>
    </recommendedName>
</protein>
<accession>A0A6B2H0M5</accession>
<dbReference type="RefSeq" id="WP_162346875.1">
    <property type="nucleotide sequence ID" value="NZ_JAAEAA010000016.1"/>
</dbReference>
<dbReference type="PANTHER" id="PTHR30408">
    <property type="entry name" value="TYPE-1 RESTRICTION ENZYME ECOKI SPECIFICITY PROTEIN"/>
    <property type="match status" value="1"/>
</dbReference>
<sequence>MEATAEITAAVKNVPALRFPEFEGKWKEGKLKGLIKSIDSGWSPQCEAVPAETDEWGVLKTTSVVWDGFNENENKRLPDHLEPREEIQVRVNDILITRAGPTNRVGVTVHVDKIRPKLMLSDKIVRLRTNDENNSKFIAISLASDRAQKQLMSKSSGLATSQTNISQSIILNTKLIYPAKEEQQKIASFLTVVDGKIQQLSKKKELLEKYKKGVMQQIFSQQIRFKDDNGNDFPEWEEKRLEKYITHKSERNRDGKVELVLSVSNKKGFITQDEQFDGYAVASKDLSNYKVVERNDIAYNPSRINVGSIARLTNFDKGIVSPMYVVFSLKEGLSIPYFEFLYDTFLFKHLIKVSCSGSVRDTLNFEDLCSFKLRFPSTDEQNKIAKFLTSIDNKINYTSKQLEQAQQFKKGLLQQMFV</sequence>
<evidence type="ECO:0000313" key="5">
    <source>
        <dbReference type="EMBL" id="NDK56819.1"/>
    </source>
</evidence>
<keyword evidence="6" id="KW-1185">Reference proteome</keyword>
<feature type="domain" description="Type I restriction modification DNA specificity" evidence="4">
    <location>
        <begin position="279"/>
        <end position="404"/>
    </location>
</feature>
<dbReference type="GO" id="GO:0009307">
    <property type="term" value="P:DNA restriction-modification system"/>
    <property type="evidence" value="ECO:0007669"/>
    <property type="project" value="UniProtKB-KW"/>
</dbReference>
<dbReference type="PANTHER" id="PTHR30408:SF12">
    <property type="entry name" value="TYPE I RESTRICTION ENZYME MJAVIII SPECIFICITY SUBUNIT"/>
    <property type="match status" value="1"/>
</dbReference>
<gene>
    <name evidence="5" type="ORF">GWO68_12915</name>
</gene>
<dbReference type="InterPro" id="IPR052021">
    <property type="entry name" value="Type-I_RS_S_subunit"/>
</dbReference>
<feature type="domain" description="Type I restriction modification DNA specificity" evidence="4">
    <location>
        <begin position="72"/>
        <end position="208"/>
    </location>
</feature>
<keyword evidence="2" id="KW-0680">Restriction system</keyword>
<evidence type="ECO:0000259" key="4">
    <source>
        <dbReference type="Pfam" id="PF01420"/>
    </source>
</evidence>
<name>A0A6B2H0M5_9BACT</name>
<dbReference type="EMBL" id="JAAEAA010000016">
    <property type="protein sequence ID" value="NDK56819.1"/>
    <property type="molecule type" value="Genomic_DNA"/>
</dbReference>
<comment type="similarity">
    <text evidence="1">Belongs to the type-I restriction system S methylase family.</text>
</comment>
<dbReference type="SUPFAM" id="SSF116734">
    <property type="entry name" value="DNA methylase specificity domain"/>
    <property type="match status" value="2"/>
</dbReference>
<evidence type="ECO:0000256" key="2">
    <source>
        <dbReference type="ARBA" id="ARBA00022747"/>
    </source>
</evidence>
<dbReference type="Proteomes" id="UP000478546">
    <property type="component" value="Unassembled WGS sequence"/>
</dbReference>
<keyword evidence="3" id="KW-0238">DNA-binding</keyword>
<organism evidence="5 6">
    <name type="scientific">Pontibacter fetidus</name>
    <dbReference type="NCBI Taxonomy" id="2700082"/>
    <lineage>
        <taxon>Bacteria</taxon>
        <taxon>Pseudomonadati</taxon>
        <taxon>Bacteroidota</taxon>
        <taxon>Cytophagia</taxon>
        <taxon>Cytophagales</taxon>
        <taxon>Hymenobacteraceae</taxon>
        <taxon>Pontibacter</taxon>
    </lineage>
</organism>
<dbReference type="Gene3D" id="3.90.220.20">
    <property type="entry name" value="DNA methylase specificity domains"/>
    <property type="match status" value="2"/>
</dbReference>
<dbReference type="Pfam" id="PF01420">
    <property type="entry name" value="Methylase_S"/>
    <property type="match status" value="2"/>
</dbReference>
<comment type="caution">
    <text evidence="5">The sequence shown here is derived from an EMBL/GenBank/DDBJ whole genome shotgun (WGS) entry which is preliminary data.</text>
</comment>
<proteinExistence type="inferred from homology"/>
<reference evidence="5 6" key="1">
    <citation type="submission" date="2020-01" db="EMBL/GenBank/DDBJ databases">
        <authorList>
            <person name="Kim M.K."/>
        </authorList>
    </citation>
    <scope>NUCLEOTIDE SEQUENCE [LARGE SCALE GENOMIC DNA]</scope>
    <source>
        <strain evidence="5 6">BT213</strain>
    </source>
</reference>
<dbReference type="AlphaFoldDB" id="A0A6B2H0M5"/>
<evidence type="ECO:0000313" key="6">
    <source>
        <dbReference type="Proteomes" id="UP000478546"/>
    </source>
</evidence>
<dbReference type="InterPro" id="IPR000055">
    <property type="entry name" value="Restrct_endonuc_typeI_TRD"/>
</dbReference>
<evidence type="ECO:0000256" key="1">
    <source>
        <dbReference type="ARBA" id="ARBA00010923"/>
    </source>
</evidence>
<dbReference type="InterPro" id="IPR044946">
    <property type="entry name" value="Restrct_endonuc_typeI_TRD_sf"/>
</dbReference>